<dbReference type="AlphaFoldDB" id="A0AAD7FES9"/>
<dbReference type="Proteomes" id="UP001221142">
    <property type="component" value="Unassembled WGS sequence"/>
</dbReference>
<organism evidence="2 3">
    <name type="scientific">Roridomyces roridus</name>
    <dbReference type="NCBI Taxonomy" id="1738132"/>
    <lineage>
        <taxon>Eukaryota</taxon>
        <taxon>Fungi</taxon>
        <taxon>Dikarya</taxon>
        <taxon>Basidiomycota</taxon>
        <taxon>Agaricomycotina</taxon>
        <taxon>Agaricomycetes</taxon>
        <taxon>Agaricomycetidae</taxon>
        <taxon>Agaricales</taxon>
        <taxon>Marasmiineae</taxon>
        <taxon>Mycenaceae</taxon>
        <taxon>Roridomyces</taxon>
    </lineage>
</organism>
<keyword evidence="3" id="KW-1185">Reference proteome</keyword>
<evidence type="ECO:0000313" key="2">
    <source>
        <dbReference type="EMBL" id="KAJ7619630.1"/>
    </source>
</evidence>
<evidence type="ECO:0000313" key="3">
    <source>
        <dbReference type="Proteomes" id="UP001221142"/>
    </source>
</evidence>
<dbReference type="InterPro" id="IPR001810">
    <property type="entry name" value="F-box_dom"/>
</dbReference>
<sequence>MRITRWLPSEVLTEIIHNAPRADQATLCRVSKLFHALALPNLNRRVVIRPGKLSLQALEAFPLSMIRNPARADSVRSLTFLENGSLNHDSLHAQALLIECLKLMRKLEHFCIRDFRPLGVGSYLADLDFPNLWSCTLECHAESWELNIARFLTRHPTITHFRLYMWIGIHGRHDPLPQGTLLPRLQYYHGPLHLLCGFSKHSLVAVQTSWTGHTPSLIPELGAQTGPNLASLSIDYIRMAQISDVIIFLSKHMWQLQKLQLRCWQWMLGIASDINACLPRFKHLTYLAFSTSDESDDAVGNWDNERRAFEMWTNTSSSLRGCGIGQTACRKVDQKWEDCSKEAFYSEAGFAVFDSLLTIDDD</sequence>
<dbReference type="SUPFAM" id="SSF52047">
    <property type="entry name" value="RNI-like"/>
    <property type="match status" value="1"/>
</dbReference>
<comment type="caution">
    <text evidence="2">The sequence shown here is derived from an EMBL/GenBank/DDBJ whole genome shotgun (WGS) entry which is preliminary data.</text>
</comment>
<proteinExistence type="predicted"/>
<accession>A0AAD7FES9</accession>
<feature type="domain" description="F-box" evidence="1">
    <location>
        <begin position="7"/>
        <end position="37"/>
    </location>
</feature>
<protein>
    <recommendedName>
        <fullName evidence="1">F-box domain-containing protein</fullName>
    </recommendedName>
</protein>
<dbReference type="EMBL" id="JARKIF010000018">
    <property type="protein sequence ID" value="KAJ7619630.1"/>
    <property type="molecule type" value="Genomic_DNA"/>
</dbReference>
<feature type="non-terminal residue" evidence="2">
    <location>
        <position position="1"/>
    </location>
</feature>
<evidence type="ECO:0000259" key="1">
    <source>
        <dbReference type="Pfam" id="PF00646"/>
    </source>
</evidence>
<name>A0AAD7FES9_9AGAR</name>
<dbReference type="Pfam" id="PF00646">
    <property type="entry name" value="F-box"/>
    <property type="match status" value="1"/>
</dbReference>
<gene>
    <name evidence="2" type="ORF">FB45DRAFT_931257</name>
</gene>
<reference evidence="2" key="1">
    <citation type="submission" date="2023-03" db="EMBL/GenBank/DDBJ databases">
        <title>Massive genome expansion in bonnet fungi (Mycena s.s.) driven by repeated elements and novel gene families across ecological guilds.</title>
        <authorList>
            <consortium name="Lawrence Berkeley National Laboratory"/>
            <person name="Harder C.B."/>
            <person name="Miyauchi S."/>
            <person name="Viragh M."/>
            <person name="Kuo A."/>
            <person name="Thoen E."/>
            <person name="Andreopoulos B."/>
            <person name="Lu D."/>
            <person name="Skrede I."/>
            <person name="Drula E."/>
            <person name="Henrissat B."/>
            <person name="Morin E."/>
            <person name="Kohler A."/>
            <person name="Barry K."/>
            <person name="LaButti K."/>
            <person name="Morin E."/>
            <person name="Salamov A."/>
            <person name="Lipzen A."/>
            <person name="Mereny Z."/>
            <person name="Hegedus B."/>
            <person name="Baldrian P."/>
            <person name="Stursova M."/>
            <person name="Weitz H."/>
            <person name="Taylor A."/>
            <person name="Grigoriev I.V."/>
            <person name="Nagy L.G."/>
            <person name="Martin F."/>
            <person name="Kauserud H."/>
        </authorList>
    </citation>
    <scope>NUCLEOTIDE SEQUENCE</scope>
    <source>
        <strain evidence="2">9284</strain>
    </source>
</reference>